<keyword evidence="2" id="KW-1185">Reference proteome</keyword>
<dbReference type="EMBL" id="CP061379">
    <property type="protein sequence ID" value="QPF89010.1"/>
    <property type="molecule type" value="Genomic_DNA"/>
</dbReference>
<proteinExistence type="predicted"/>
<evidence type="ECO:0000313" key="2">
    <source>
        <dbReference type="Proteomes" id="UP000594621"/>
    </source>
</evidence>
<dbReference type="Proteomes" id="UP000594621">
    <property type="component" value="Chromosome"/>
</dbReference>
<dbReference type="AlphaFoldDB" id="A0A7S9GWP6"/>
<dbReference type="RefSeq" id="WP_195798553.1">
    <property type="nucleotide sequence ID" value="NZ_CP061379.1"/>
</dbReference>
<dbReference type="KEGG" id="bcou:IC761_21085"/>
<accession>A0A7S9GWP6</accession>
<reference evidence="1 2" key="1">
    <citation type="submission" date="2020-09" db="EMBL/GenBank/DDBJ databases">
        <title>Complete genomes of bradyrhizobia occurring on native shrubby legumes in Australia.</title>
        <authorList>
            <person name="Lafay B."/>
        </authorList>
    </citation>
    <scope>NUCLEOTIDE SEQUENCE [LARGE SCALE GENOMIC DNA]</scope>
    <source>
        <strain evidence="1 2">BDV5040</strain>
    </source>
</reference>
<gene>
    <name evidence="1" type="ORF">IC761_21085</name>
</gene>
<protein>
    <submittedName>
        <fullName evidence="1">Uncharacterized protein</fullName>
    </submittedName>
</protein>
<evidence type="ECO:0000313" key="1">
    <source>
        <dbReference type="EMBL" id="QPF89010.1"/>
    </source>
</evidence>
<sequence>MVAVGEASTTHKEAHHCIGAVIASAVLFQIRTIIADTPSHPRGAFRPSFA</sequence>
<name>A0A7S9GWP6_9BRAD</name>
<organism evidence="1 2">
    <name type="scientific">Bradyrhizobium commune</name>
    <dbReference type="NCBI Taxonomy" id="83627"/>
    <lineage>
        <taxon>Bacteria</taxon>
        <taxon>Pseudomonadati</taxon>
        <taxon>Pseudomonadota</taxon>
        <taxon>Alphaproteobacteria</taxon>
        <taxon>Hyphomicrobiales</taxon>
        <taxon>Nitrobacteraceae</taxon>
        <taxon>Bradyrhizobium</taxon>
    </lineage>
</organism>